<sequence>MSRRKPGGLGNGRGKLPIEHTAGYPYLQRYLEQISIRNYSENTCQRYDSNIRQFIQWCDERGMDDPRAITKPILERYQKHLY</sequence>
<keyword evidence="1" id="KW-0238">DNA-binding</keyword>
<dbReference type="InterPro" id="IPR004107">
    <property type="entry name" value="Integrase_SAM-like_N"/>
</dbReference>
<evidence type="ECO:0000259" key="2">
    <source>
        <dbReference type="PROSITE" id="PS51900"/>
    </source>
</evidence>
<dbReference type="SUPFAM" id="SSF47823">
    <property type="entry name" value="lambda integrase-like, N-terminal domain"/>
    <property type="match status" value="1"/>
</dbReference>
<dbReference type="InterPro" id="IPR044068">
    <property type="entry name" value="CB"/>
</dbReference>
<name>A0A3B0RR28_9ZZZZ</name>
<feature type="non-terminal residue" evidence="3">
    <location>
        <position position="82"/>
    </location>
</feature>
<dbReference type="PROSITE" id="PS51900">
    <property type="entry name" value="CB"/>
    <property type="match status" value="1"/>
</dbReference>
<evidence type="ECO:0000256" key="1">
    <source>
        <dbReference type="ARBA" id="ARBA00023125"/>
    </source>
</evidence>
<dbReference type="AlphaFoldDB" id="A0A3B0RR28"/>
<evidence type="ECO:0000313" key="3">
    <source>
        <dbReference type="EMBL" id="VAV87003.1"/>
    </source>
</evidence>
<accession>A0A3B0RR28</accession>
<organism evidence="3">
    <name type="scientific">hydrothermal vent metagenome</name>
    <dbReference type="NCBI Taxonomy" id="652676"/>
    <lineage>
        <taxon>unclassified sequences</taxon>
        <taxon>metagenomes</taxon>
        <taxon>ecological metagenomes</taxon>
    </lineage>
</organism>
<dbReference type="GO" id="GO:0003677">
    <property type="term" value="F:DNA binding"/>
    <property type="evidence" value="ECO:0007669"/>
    <property type="project" value="UniProtKB-KW"/>
</dbReference>
<dbReference type="Gene3D" id="1.10.150.130">
    <property type="match status" value="1"/>
</dbReference>
<protein>
    <recommendedName>
        <fullName evidence="2">Core-binding (CB) domain-containing protein</fullName>
    </recommendedName>
</protein>
<reference evidence="3" key="1">
    <citation type="submission" date="2018-06" db="EMBL/GenBank/DDBJ databases">
        <authorList>
            <person name="Zhirakovskaya E."/>
        </authorList>
    </citation>
    <scope>NUCLEOTIDE SEQUENCE</scope>
</reference>
<feature type="domain" description="Core-binding (CB)" evidence="2">
    <location>
        <begin position="21"/>
        <end position="82"/>
    </location>
</feature>
<gene>
    <name evidence="3" type="ORF">MNBD_ALPHA08-1088</name>
</gene>
<dbReference type="EMBL" id="UOEC01000018">
    <property type="protein sequence ID" value="VAV87003.1"/>
    <property type="molecule type" value="Genomic_DNA"/>
</dbReference>
<dbReference type="GO" id="GO:0015074">
    <property type="term" value="P:DNA integration"/>
    <property type="evidence" value="ECO:0007669"/>
    <property type="project" value="InterPro"/>
</dbReference>
<dbReference type="InterPro" id="IPR010998">
    <property type="entry name" value="Integrase_recombinase_N"/>
</dbReference>
<dbReference type="Pfam" id="PF13495">
    <property type="entry name" value="Phage_int_SAM_4"/>
    <property type="match status" value="1"/>
</dbReference>
<proteinExistence type="predicted"/>